<dbReference type="HOGENOM" id="CLU_600192_0_0_1"/>
<dbReference type="Proteomes" id="UP000054248">
    <property type="component" value="Unassembled WGS sequence"/>
</dbReference>
<sequence length="491" mass="54302">MAFRSAPIEFIKVDSNSSVVRYHKGVSAATWAHTIYDNERSTHEEQISAANQGTSCAACNTTPDKPIICDTCEAIFCAETERGTFENACVTFEEYEMPSWKCGKCRDGTNLVKHLDSLSKDARTIPNYDDIRGMRATTTSPFLMISIHPKGEPPCITGRMIDNSCKAHWRAVSEHYKFVSITASIQPDRDAREDIAQFLQGTCFYRTRVLILINAHSQIGTGHLVFEQDAGTAEAIESLLLRVLGRGVLDILGVSNTLKGLIILACGYTINNNYAGCKSLIDNSYFSFILAFNGENVIEDHVSMGIHGFVKACFMEVDVASRQKTLDMSAVSFARIQSFAGRQNIMAHTGVVLLEMARKKNNPSVVESNQGEPTLESAEEYQATEFRSGQLSIQLFGLLAPVCPFCKTSNNIKYSANNGSVRFNCLCGTGYKGFASKPSDCNLVTFPGIPSNHYLNPFPFPLHRAHIRWKNGEDVRTFDWTGIEVLKPSSD</sequence>
<keyword evidence="2" id="KW-1185">Reference proteome</keyword>
<protein>
    <submittedName>
        <fullName evidence="1">Uncharacterized protein</fullName>
    </submittedName>
</protein>
<gene>
    <name evidence="1" type="ORF">M407DRAFT_7972</name>
</gene>
<proteinExistence type="predicted"/>
<evidence type="ECO:0000313" key="2">
    <source>
        <dbReference type="Proteomes" id="UP000054248"/>
    </source>
</evidence>
<accession>A0A0C3LXI9</accession>
<reference evidence="2" key="2">
    <citation type="submission" date="2015-01" db="EMBL/GenBank/DDBJ databases">
        <title>Evolutionary Origins and Diversification of the Mycorrhizal Mutualists.</title>
        <authorList>
            <consortium name="DOE Joint Genome Institute"/>
            <consortium name="Mycorrhizal Genomics Consortium"/>
            <person name="Kohler A."/>
            <person name="Kuo A."/>
            <person name="Nagy L.G."/>
            <person name="Floudas D."/>
            <person name="Copeland A."/>
            <person name="Barry K.W."/>
            <person name="Cichocki N."/>
            <person name="Veneault-Fourrey C."/>
            <person name="LaButti K."/>
            <person name="Lindquist E.A."/>
            <person name="Lipzen A."/>
            <person name="Lundell T."/>
            <person name="Morin E."/>
            <person name="Murat C."/>
            <person name="Riley R."/>
            <person name="Ohm R."/>
            <person name="Sun H."/>
            <person name="Tunlid A."/>
            <person name="Henrissat B."/>
            <person name="Grigoriev I.V."/>
            <person name="Hibbett D.S."/>
            <person name="Martin F."/>
        </authorList>
    </citation>
    <scope>NUCLEOTIDE SEQUENCE [LARGE SCALE GENOMIC DNA]</scope>
    <source>
        <strain evidence="2">MUT 4182</strain>
    </source>
</reference>
<evidence type="ECO:0000313" key="1">
    <source>
        <dbReference type="EMBL" id="KIO26182.1"/>
    </source>
</evidence>
<reference evidence="1 2" key="1">
    <citation type="submission" date="2014-04" db="EMBL/GenBank/DDBJ databases">
        <authorList>
            <consortium name="DOE Joint Genome Institute"/>
            <person name="Kuo A."/>
            <person name="Girlanda M."/>
            <person name="Perotto S."/>
            <person name="Kohler A."/>
            <person name="Nagy L.G."/>
            <person name="Floudas D."/>
            <person name="Copeland A."/>
            <person name="Barry K.W."/>
            <person name="Cichocki N."/>
            <person name="Veneault-Fourrey C."/>
            <person name="LaButti K."/>
            <person name="Lindquist E.A."/>
            <person name="Lipzen A."/>
            <person name="Lundell T."/>
            <person name="Morin E."/>
            <person name="Murat C."/>
            <person name="Sun H."/>
            <person name="Tunlid A."/>
            <person name="Henrissat B."/>
            <person name="Grigoriev I.V."/>
            <person name="Hibbett D.S."/>
            <person name="Martin F."/>
            <person name="Nordberg H.P."/>
            <person name="Cantor M.N."/>
            <person name="Hua S.X."/>
        </authorList>
    </citation>
    <scope>NUCLEOTIDE SEQUENCE [LARGE SCALE GENOMIC DNA]</scope>
    <source>
        <strain evidence="1 2">MUT 4182</strain>
    </source>
</reference>
<name>A0A0C3LXI9_9AGAM</name>
<dbReference type="AlphaFoldDB" id="A0A0C3LXI9"/>
<dbReference type="EMBL" id="KN823028">
    <property type="protein sequence ID" value="KIO26182.1"/>
    <property type="molecule type" value="Genomic_DNA"/>
</dbReference>
<organism evidence="1 2">
    <name type="scientific">Tulasnella calospora MUT 4182</name>
    <dbReference type="NCBI Taxonomy" id="1051891"/>
    <lineage>
        <taxon>Eukaryota</taxon>
        <taxon>Fungi</taxon>
        <taxon>Dikarya</taxon>
        <taxon>Basidiomycota</taxon>
        <taxon>Agaricomycotina</taxon>
        <taxon>Agaricomycetes</taxon>
        <taxon>Cantharellales</taxon>
        <taxon>Tulasnellaceae</taxon>
        <taxon>Tulasnella</taxon>
    </lineage>
</organism>